<dbReference type="AlphaFoldDB" id="A0A087ANG8"/>
<accession>A0A087ANG8</accession>
<keyword evidence="1" id="KW-1133">Transmembrane helix</keyword>
<feature type="transmembrane region" description="Helical" evidence="1">
    <location>
        <begin position="59"/>
        <end position="76"/>
    </location>
</feature>
<gene>
    <name evidence="2" type="ORF">BIGA_0905</name>
</gene>
<feature type="transmembrane region" description="Helical" evidence="1">
    <location>
        <begin position="106"/>
        <end position="125"/>
    </location>
</feature>
<keyword evidence="1" id="KW-0472">Membrane</keyword>
<name>A0A087ANG8_9BIFI</name>
<dbReference type="Pfam" id="PF09819">
    <property type="entry name" value="ABC_cobalt"/>
    <property type="match status" value="1"/>
</dbReference>
<reference evidence="2 3" key="1">
    <citation type="submission" date="2014-03" db="EMBL/GenBank/DDBJ databases">
        <title>Genomics of Bifidobacteria.</title>
        <authorList>
            <person name="Ventura M."/>
            <person name="Milani C."/>
            <person name="Lugli G.A."/>
        </authorList>
    </citation>
    <scope>NUCLEOTIDE SEQUENCE [LARGE SCALE GENOMIC DNA]</scope>
    <source>
        <strain evidence="2 3">LMG 11586</strain>
    </source>
</reference>
<dbReference type="EMBL" id="JGYX01000005">
    <property type="protein sequence ID" value="KFI60318.1"/>
    <property type="molecule type" value="Genomic_DNA"/>
</dbReference>
<feature type="transmembrane region" description="Helical" evidence="1">
    <location>
        <begin position="83"/>
        <end position="100"/>
    </location>
</feature>
<feature type="transmembrane region" description="Helical" evidence="1">
    <location>
        <begin position="20"/>
        <end position="39"/>
    </location>
</feature>
<dbReference type="PIRSF" id="PIRSF037394">
    <property type="entry name" value="ABC_thiamine-permease_YkoE_prd"/>
    <property type="match status" value="1"/>
</dbReference>
<evidence type="ECO:0000256" key="1">
    <source>
        <dbReference type="SAM" id="Phobius"/>
    </source>
</evidence>
<feature type="transmembrane region" description="Helical" evidence="1">
    <location>
        <begin position="132"/>
        <end position="154"/>
    </location>
</feature>
<keyword evidence="3" id="KW-1185">Reference proteome</keyword>
<organism evidence="2 3">
    <name type="scientific">Bifidobacterium pullorum subsp. gallinarum</name>
    <dbReference type="NCBI Taxonomy" id="78344"/>
    <lineage>
        <taxon>Bacteria</taxon>
        <taxon>Bacillati</taxon>
        <taxon>Actinomycetota</taxon>
        <taxon>Actinomycetes</taxon>
        <taxon>Bifidobacteriales</taxon>
        <taxon>Bifidobacteriaceae</taxon>
        <taxon>Bifidobacterium</taxon>
    </lineage>
</organism>
<dbReference type="InterPro" id="IPR017195">
    <property type="entry name" value="ABC_thiamin-permease_prd"/>
</dbReference>
<evidence type="ECO:0000313" key="2">
    <source>
        <dbReference type="EMBL" id="KFI60318.1"/>
    </source>
</evidence>
<dbReference type="Proteomes" id="UP000029046">
    <property type="component" value="Unassembled WGS sequence"/>
</dbReference>
<sequence>MIYMVESTQTAPSGLLRWRVVDVTVTAVIAVASGVVFWGLGMVTVPLSTLMQVVPGLQALTWGLFYFAGPLAALVVRKPGAAIFAELIAALVEAVLGSHWGGLGTIIPGLVQGLGAEIAFAIVAYKIWNLGVATLSGAMAGLAGMIISWIMYYQGYGMDFIIIGFVCSVISGAVFAGALMWALYKAIAATGALGHFASGRDTRR</sequence>
<dbReference type="eggNOG" id="COG4721">
    <property type="taxonomic scope" value="Bacteria"/>
</dbReference>
<protein>
    <submittedName>
        <fullName evidence="2">Putative membrane protein</fullName>
    </submittedName>
</protein>
<feature type="transmembrane region" description="Helical" evidence="1">
    <location>
        <begin position="160"/>
        <end position="184"/>
    </location>
</feature>
<keyword evidence="1" id="KW-0812">Transmembrane</keyword>
<evidence type="ECO:0000313" key="3">
    <source>
        <dbReference type="Proteomes" id="UP000029046"/>
    </source>
</evidence>
<comment type="caution">
    <text evidence="2">The sequence shown here is derived from an EMBL/GenBank/DDBJ whole genome shotgun (WGS) entry which is preliminary data.</text>
</comment>
<proteinExistence type="predicted"/>